<proteinExistence type="predicted"/>
<protein>
    <recommendedName>
        <fullName evidence="4">Tetratricopeptide repeat protein</fullName>
    </recommendedName>
</protein>
<name>A0A560J510_9PROT</name>
<accession>A0A560J510</accession>
<dbReference type="AlphaFoldDB" id="A0A560J510"/>
<reference evidence="2 3" key="1">
    <citation type="submission" date="2019-06" db="EMBL/GenBank/DDBJ databases">
        <title>Genomic Encyclopedia of Type Strains, Phase IV (KMG-V): Genome sequencing to study the core and pangenomes of soil and plant-associated prokaryotes.</title>
        <authorList>
            <person name="Whitman W."/>
        </authorList>
    </citation>
    <scope>NUCLEOTIDE SEQUENCE [LARGE SCALE GENOMIC DNA]</scope>
    <source>
        <strain evidence="2 3">BR 11140</strain>
    </source>
</reference>
<dbReference type="Proteomes" id="UP000318050">
    <property type="component" value="Unassembled WGS sequence"/>
</dbReference>
<evidence type="ECO:0008006" key="4">
    <source>
        <dbReference type="Google" id="ProtNLM"/>
    </source>
</evidence>
<comment type="caution">
    <text evidence="2">The sequence shown here is derived from an EMBL/GenBank/DDBJ whole genome shotgun (WGS) entry which is preliminary data.</text>
</comment>
<evidence type="ECO:0000313" key="2">
    <source>
        <dbReference type="EMBL" id="TWB63670.1"/>
    </source>
</evidence>
<feature type="chain" id="PRO_5021760292" description="Tetratricopeptide repeat protein" evidence="1">
    <location>
        <begin position="48"/>
        <end position="236"/>
    </location>
</feature>
<evidence type="ECO:0000313" key="3">
    <source>
        <dbReference type="Proteomes" id="UP000318050"/>
    </source>
</evidence>
<gene>
    <name evidence="2" type="ORF">FBZ92_103161</name>
</gene>
<keyword evidence="1" id="KW-0732">Signal</keyword>
<organism evidence="2 3">
    <name type="scientific">Nitrospirillum amazonense</name>
    <dbReference type="NCBI Taxonomy" id="28077"/>
    <lineage>
        <taxon>Bacteria</taxon>
        <taxon>Pseudomonadati</taxon>
        <taxon>Pseudomonadota</taxon>
        <taxon>Alphaproteobacteria</taxon>
        <taxon>Rhodospirillales</taxon>
        <taxon>Azospirillaceae</taxon>
        <taxon>Nitrospirillum</taxon>
    </lineage>
</organism>
<evidence type="ECO:0000256" key="1">
    <source>
        <dbReference type="SAM" id="SignalP"/>
    </source>
</evidence>
<dbReference type="EMBL" id="VITT01000003">
    <property type="protein sequence ID" value="TWB63670.1"/>
    <property type="molecule type" value="Genomic_DNA"/>
</dbReference>
<feature type="signal peptide" evidence="1">
    <location>
        <begin position="1"/>
        <end position="47"/>
    </location>
</feature>
<sequence>MAGDCVIFMKPPGKRADTCPQGREPMTTRLRWLAALTALMLAGGAHAADAPPAASTPAGTPAARADRLAQADAARQRQTPADVKAARALTAQGDRAYRRGEYGKAYAAYSSAYPNSPLAYAYVMASDAHWRAVVQAHAAARKKGGKRCDPVGSDRLAGDLAQSLEQELDFGLALAAHDKDRAFLDSPLAIRAGGIATCLRDLTQRLRAGAPRCDDTRAIEHCLGEPLPVGVAKGGD</sequence>